<feature type="region of interest" description="Disordered" evidence="1">
    <location>
        <begin position="19"/>
        <end position="60"/>
    </location>
</feature>
<evidence type="ECO:0000313" key="2">
    <source>
        <dbReference type="EMBL" id="MEQ2246476.1"/>
    </source>
</evidence>
<protein>
    <submittedName>
        <fullName evidence="2">Uncharacterized protein</fullName>
    </submittedName>
</protein>
<proteinExistence type="predicted"/>
<comment type="caution">
    <text evidence="2">The sequence shown here is derived from an EMBL/GenBank/DDBJ whole genome shotgun (WGS) entry which is preliminary data.</text>
</comment>
<organism evidence="2 3">
    <name type="scientific">Ilyodon furcidens</name>
    <name type="common">goldbreast splitfin</name>
    <dbReference type="NCBI Taxonomy" id="33524"/>
    <lineage>
        <taxon>Eukaryota</taxon>
        <taxon>Metazoa</taxon>
        <taxon>Chordata</taxon>
        <taxon>Craniata</taxon>
        <taxon>Vertebrata</taxon>
        <taxon>Euteleostomi</taxon>
        <taxon>Actinopterygii</taxon>
        <taxon>Neopterygii</taxon>
        <taxon>Teleostei</taxon>
        <taxon>Neoteleostei</taxon>
        <taxon>Acanthomorphata</taxon>
        <taxon>Ovalentaria</taxon>
        <taxon>Atherinomorphae</taxon>
        <taxon>Cyprinodontiformes</taxon>
        <taxon>Goodeidae</taxon>
        <taxon>Ilyodon</taxon>
    </lineage>
</organism>
<dbReference type="Proteomes" id="UP001482620">
    <property type="component" value="Unassembled WGS sequence"/>
</dbReference>
<reference evidence="2 3" key="1">
    <citation type="submission" date="2021-06" db="EMBL/GenBank/DDBJ databases">
        <authorList>
            <person name="Palmer J.M."/>
        </authorList>
    </citation>
    <scope>NUCLEOTIDE SEQUENCE [LARGE SCALE GENOMIC DNA]</scope>
    <source>
        <strain evidence="3">if_2019</strain>
        <tissue evidence="2">Muscle</tissue>
    </source>
</reference>
<accession>A0ABV0UP31</accession>
<sequence length="114" mass="12859">MKATSKSIHPSIVFRLSRVGLQGQQPKQREPDFPPPQPFRPGYPRESQGGPRPAEKHSPSSVSWAILCVRFKQPTIPYKITKRRGDKQLVLLLVRGERSEMCSVTSLPTILNNI</sequence>
<name>A0ABV0UP31_9TELE</name>
<dbReference type="EMBL" id="JAHRIQ010079870">
    <property type="protein sequence ID" value="MEQ2246476.1"/>
    <property type="molecule type" value="Genomic_DNA"/>
</dbReference>
<evidence type="ECO:0000313" key="3">
    <source>
        <dbReference type="Proteomes" id="UP001482620"/>
    </source>
</evidence>
<keyword evidence="3" id="KW-1185">Reference proteome</keyword>
<gene>
    <name evidence="2" type="ORF">ILYODFUR_038853</name>
</gene>
<evidence type="ECO:0000256" key="1">
    <source>
        <dbReference type="SAM" id="MobiDB-lite"/>
    </source>
</evidence>